<dbReference type="Proteomes" id="UP000825935">
    <property type="component" value="Chromosome 24"/>
</dbReference>
<protein>
    <submittedName>
        <fullName evidence="1">Uncharacterized protein</fullName>
    </submittedName>
</protein>
<sequence length="168" mass="19592">MSSKSFYGPLSEACHQEPLAVPCTCIRSKHCTNFYAVSMEYKITNRKGRDYLNFHSCWEPFNLHITLLYLKSFQPFHGCLSIHVFILLHKKGSYMCSILLPRRVRVLRGEGYVRLFLKLITHIHSVAKDRDELLKEMGSNRLFHMARKLLCSWISHIISSLITCKSWA</sequence>
<dbReference type="EMBL" id="CM035429">
    <property type="protein sequence ID" value="KAH7300743.1"/>
    <property type="molecule type" value="Genomic_DNA"/>
</dbReference>
<organism evidence="1 2">
    <name type="scientific">Ceratopteris richardii</name>
    <name type="common">Triangle waterfern</name>
    <dbReference type="NCBI Taxonomy" id="49495"/>
    <lineage>
        <taxon>Eukaryota</taxon>
        <taxon>Viridiplantae</taxon>
        <taxon>Streptophyta</taxon>
        <taxon>Embryophyta</taxon>
        <taxon>Tracheophyta</taxon>
        <taxon>Polypodiopsida</taxon>
        <taxon>Polypodiidae</taxon>
        <taxon>Polypodiales</taxon>
        <taxon>Pteridineae</taxon>
        <taxon>Pteridaceae</taxon>
        <taxon>Parkerioideae</taxon>
        <taxon>Ceratopteris</taxon>
    </lineage>
</organism>
<name>A0A8T2RZ99_CERRI</name>
<comment type="caution">
    <text evidence="1">The sequence shown here is derived from an EMBL/GenBank/DDBJ whole genome shotgun (WGS) entry which is preliminary data.</text>
</comment>
<proteinExistence type="predicted"/>
<evidence type="ECO:0000313" key="1">
    <source>
        <dbReference type="EMBL" id="KAH7300743.1"/>
    </source>
</evidence>
<evidence type="ECO:0000313" key="2">
    <source>
        <dbReference type="Proteomes" id="UP000825935"/>
    </source>
</evidence>
<accession>A0A8T2RZ99</accession>
<dbReference type="AlphaFoldDB" id="A0A8T2RZ99"/>
<reference evidence="1" key="1">
    <citation type="submission" date="2021-08" db="EMBL/GenBank/DDBJ databases">
        <title>WGS assembly of Ceratopteris richardii.</title>
        <authorList>
            <person name="Marchant D.B."/>
            <person name="Chen G."/>
            <person name="Jenkins J."/>
            <person name="Shu S."/>
            <person name="Leebens-Mack J."/>
            <person name="Grimwood J."/>
            <person name="Schmutz J."/>
            <person name="Soltis P."/>
            <person name="Soltis D."/>
            <person name="Chen Z.-H."/>
        </authorList>
    </citation>
    <scope>NUCLEOTIDE SEQUENCE</scope>
    <source>
        <strain evidence="1">Whitten #5841</strain>
        <tissue evidence="1">Leaf</tissue>
    </source>
</reference>
<gene>
    <name evidence="1" type="ORF">KP509_24G077400</name>
</gene>
<keyword evidence="2" id="KW-1185">Reference proteome</keyword>